<evidence type="ECO:0000256" key="2">
    <source>
        <dbReference type="ARBA" id="ARBA00022692"/>
    </source>
</evidence>
<proteinExistence type="predicted"/>
<evidence type="ECO:0000313" key="7">
    <source>
        <dbReference type="EMBL" id="KKL15655.1"/>
    </source>
</evidence>
<dbReference type="InterPro" id="IPR011547">
    <property type="entry name" value="SLC26A/SulP_dom"/>
</dbReference>
<feature type="transmembrane region" description="Helical" evidence="5">
    <location>
        <begin position="187"/>
        <end position="205"/>
    </location>
</feature>
<gene>
    <name evidence="7" type="ORF">LCGC14_2503420</name>
</gene>
<keyword evidence="2 5" id="KW-0812">Transmembrane</keyword>
<dbReference type="Pfam" id="PF00916">
    <property type="entry name" value="Sulfate_transp"/>
    <property type="match status" value="1"/>
</dbReference>
<evidence type="ECO:0000256" key="3">
    <source>
        <dbReference type="ARBA" id="ARBA00022989"/>
    </source>
</evidence>
<evidence type="ECO:0000256" key="1">
    <source>
        <dbReference type="ARBA" id="ARBA00004141"/>
    </source>
</evidence>
<feature type="transmembrane region" description="Helical" evidence="5">
    <location>
        <begin position="33"/>
        <end position="53"/>
    </location>
</feature>
<evidence type="ECO:0000256" key="4">
    <source>
        <dbReference type="ARBA" id="ARBA00023136"/>
    </source>
</evidence>
<dbReference type="PANTHER" id="PTHR11814">
    <property type="entry name" value="SULFATE TRANSPORTER"/>
    <property type="match status" value="1"/>
</dbReference>
<feature type="transmembrane region" description="Helical" evidence="5">
    <location>
        <begin position="59"/>
        <end position="78"/>
    </location>
</feature>
<dbReference type="GO" id="GO:0055085">
    <property type="term" value="P:transmembrane transport"/>
    <property type="evidence" value="ECO:0007669"/>
    <property type="project" value="InterPro"/>
</dbReference>
<protein>
    <recommendedName>
        <fullName evidence="6">SLC26A/SulP transporter domain-containing protein</fullName>
    </recommendedName>
</protein>
<dbReference type="GO" id="GO:0016020">
    <property type="term" value="C:membrane"/>
    <property type="evidence" value="ECO:0007669"/>
    <property type="project" value="UniProtKB-SubCell"/>
</dbReference>
<feature type="transmembrane region" description="Helical" evidence="5">
    <location>
        <begin position="212"/>
        <end position="231"/>
    </location>
</feature>
<feature type="transmembrane region" description="Helical" evidence="5">
    <location>
        <begin position="256"/>
        <end position="275"/>
    </location>
</feature>
<dbReference type="AlphaFoldDB" id="A0A0F9B1W8"/>
<name>A0A0F9B1W8_9ZZZZ</name>
<dbReference type="InterPro" id="IPR001902">
    <property type="entry name" value="SLC26A/SulP_fam"/>
</dbReference>
<organism evidence="7">
    <name type="scientific">marine sediment metagenome</name>
    <dbReference type="NCBI Taxonomy" id="412755"/>
    <lineage>
        <taxon>unclassified sequences</taxon>
        <taxon>metagenomes</taxon>
        <taxon>ecological metagenomes</taxon>
    </lineage>
</organism>
<reference evidence="7" key="1">
    <citation type="journal article" date="2015" name="Nature">
        <title>Complex archaea that bridge the gap between prokaryotes and eukaryotes.</title>
        <authorList>
            <person name="Spang A."/>
            <person name="Saw J.H."/>
            <person name="Jorgensen S.L."/>
            <person name="Zaremba-Niedzwiedzka K."/>
            <person name="Martijn J."/>
            <person name="Lind A.E."/>
            <person name="van Eijk R."/>
            <person name="Schleper C."/>
            <person name="Guy L."/>
            <person name="Ettema T.J."/>
        </authorList>
    </citation>
    <scope>NUCLEOTIDE SEQUENCE</scope>
</reference>
<keyword evidence="4 5" id="KW-0472">Membrane</keyword>
<sequence>MSTNIIYKNMSSLFFPFFSWIRDYKIASFRNDFIAGITVAAVLIPQSMAYAMLAGMPPVYGLYAATIPPLIGALWGSLRQLATGPKAIVSLLVLSTLTPLAEPGTAHYIELAFVLSFMVGVLYLGIGLLHLGQLMSFISHSAVKGFTSAVALIIIATQIPHFLGITVSRHEFIFPMLLELVQRLPSAHIPTLVMGLVAFSIIYFIKKYRPNFPSGLLAIVITSFAVVAFQLQDREIAIVGMIPKGLPLLNVPFSDFNTISSLIGPTVVIALVNFAETYSVDKALSAKSKQKVNVDQEFVGQGMANMVGSFFQSYPVGGSFS</sequence>
<evidence type="ECO:0000256" key="5">
    <source>
        <dbReference type="SAM" id="Phobius"/>
    </source>
</evidence>
<evidence type="ECO:0000259" key="6">
    <source>
        <dbReference type="Pfam" id="PF00916"/>
    </source>
</evidence>
<comment type="caution">
    <text evidence="7">The sequence shown here is derived from an EMBL/GenBank/DDBJ whole genome shotgun (WGS) entry which is preliminary data.</text>
</comment>
<keyword evidence="3 5" id="KW-1133">Transmembrane helix</keyword>
<feature type="transmembrane region" description="Helical" evidence="5">
    <location>
        <begin position="143"/>
        <end position="167"/>
    </location>
</feature>
<comment type="subcellular location">
    <subcellularLocation>
        <location evidence="1">Membrane</location>
        <topology evidence="1">Multi-pass membrane protein</topology>
    </subcellularLocation>
</comment>
<dbReference type="EMBL" id="LAZR01039980">
    <property type="protein sequence ID" value="KKL15655.1"/>
    <property type="molecule type" value="Genomic_DNA"/>
</dbReference>
<feature type="non-terminal residue" evidence="7">
    <location>
        <position position="321"/>
    </location>
</feature>
<feature type="transmembrane region" description="Helical" evidence="5">
    <location>
        <begin position="85"/>
        <end position="101"/>
    </location>
</feature>
<feature type="domain" description="SLC26A/SulP transporter" evidence="6">
    <location>
        <begin position="29"/>
        <end position="321"/>
    </location>
</feature>
<feature type="transmembrane region" description="Helical" evidence="5">
    <location>
        <begin position="107"/>
        <end position="131"/>
    </location>
</feature>
<accession>A0A0F9B1W8</accession>